<dbReference type="InterPro" id="IPR051321">
    <property type="entry name" value="PHA/PHB_synthase"/>
</dbReference>
<dbReference type="PANTHER" id="PTHR36837">
    <property type="entry name" value="POLY(3-HYDROXYALKANOATE) POLYMERASE SUBUNIT PHAC"/>
    <property type="match status" value="1"/>
</dbReference>
<dbReference type="EMBL" id="PKTG01000072">
    <property type="protein sequence ID" value="PLX18081.1"/>
    <property type="molecule type" value="Genomic_DNA"/>
</dbReference>
<dbReference type="InterPro" id="IPR029058">
    <property type="entry name" value="AB_hydrolase_fold"/>
</dbReference>
<accession>A0A2N5ZHF5</accession>
<dbReference type="PANTHER" id="PTHR36837:SF2">
    <property type="entry name" value="POLY(3-HYDROXYALKANOATE) POLYMERASE SUBUNIT PHAC"/>
    <property type="match status" value="1"/>
</dbReference>
<dbReference type="AlphaFoldDB" id="A0A2N5ZHF5"/>
<sequence length="367" mass="41811">MTKESDLQNKFDECVEGMIDLAKYMDDFNTRRANEVTQCDNKSQEDTNQPLYSTPSEVIYSEGPFKVLRYNQKPENNTPLLIVPSLINRYYILDLMEDTSFVKFMSENGINVYVLDWGIPGKAQDHLGLDTYIFKWISRAVNKVLKDSQEEKLTLMGYCMGATISAIYASENTDKINGFLSLAAPYDFSGKDPLSVMARELDVDKLVDSTGHIHPDIMQAGFTIAQPTAFYLKMKSLYQNGKNKKRNNTFIHLERWLSDNIPFPKEAYREYIKGFYQDNLLPKGKLSIGNKKIDLKKLDVPVLSVLAKKDNIVPEQAALALHDMVGSEDKKLIEIDAGHIGVIMGRKANHAWCGMLNWIKELQRKEV</sequence>
<organism evidence="2 3">
    <name type="scientific">Muiribacterium halophilum</name>
    <dbReference type="NCBI Taxonomy" id="2053465"/>
    <lineage>
        <taxon>Bacteria</taxon>
        <taxon>Candidatus Muiribacteriota</taxon>
        <taxon>Candidatus Muiribacteriia</taxon>
        <taxon>Candidatus Muiribacteriales</taxon>
        <taxon>Candidatus Muiribacteriaceae</taxon>
        <taxon>Candidatus Muiribacterium</taxon>
    </lineage>
</organism>
<dbReference type="Proteomes" id="UP000234857">
    <property type="component" value="Unassembled WGS sequence"/>
</dbReference>
<evidence type="ECO:0000259" key="1">
    <source>
        <dbReference type="Pfam" id="PF00561"/>
    </source>
</evidence>
<feature type="domain" description="AB hydrolase-1" evidence="1">
    <location>
        <begin position="80"/>
        <end position="342"/>
    </location>
</feature>
<proteinExistence type="predicted"/>
<protein>
    <recommendedName>
        <fullName evidence="1">AB hydrolase-1 domain-containing protein</fullName>
    </recommendedName>
</protein>
<dbReference type="Pfam" id="PF00561">
    <property type="entry name" value="Abhydrolase_1"/>
    <property type="match status" value="1"/>
</dbReference>
<evidence type="ECO:0000313" key="2">
    <source>
        <dbReference type="EMBL" id="PLX18081.1"/>
    </source>
</evidence>
<name>A0A2N5ZHF5_MUIH1</name>
<reference evidence="2 3" key="1">
    <citation type="submission" date="2017-11" db="EMBL/GenBank/DDBJ databases">
        <title>Genome-resolved metagenomics identifies genetic mobility, metabolic interactions, and unexpected diversity in perchlorate-reducing communities.</title>
        <authorList>
            <person name="Barnum T.P."/>
            <person name="Figueroa I.A."/>
            <person name="Carlstrom C.I."/>
            <person name="Lucas L.N."/>
            <person name="Engelbrektson A.L."/>
            <person name="Coates J.D."/>
        </authorList>
    </citation>
    <scope>NUCLEOTIDE SEQUENCE [LARGE SCALE GENOMIC DNA]</scope>
    <source>
        <strain evidence="2">BM706</strain>
    </source>
</reference>
<evidence type="ECO:0000313" key="3">
    <source>
        <dbReference type="Proteomes" id="UP000234857"/>
    </source>
</evidence>
<dbReference type="SUPFAM" id="SSF53474">
    <property type="entry name" value="alpha/beta-Hydrolases"/>
    <property type="match status" value="1"/>
</dbReference>
<dbReference type="InterPro" id="IPR000073">
    <property type="entry name" value="AB_hydrolase_1"/>
</dbReference>
<dbReference type="Gene3D" id="3.40.50.1820">
    <property type="entry name" value="alpha/beta hydrolase"/>
    <property type="match status" value="1"/>
</dbReference>
<gene>
    <name evidence="2" type="ORF">C0601_05665</name>
</gene>
<comment type="caution">
    <text evidence="2">The sequence shown here is derived from an EMBL/GenBank/DDBJ whole genome shotgun (WGS) entry which is preliminary data.</text>
</comment>